<protein>
    <submittedName>
        <fullName evidence="1">Uncharacterized protein</fullName>
    </submittedName>
</protein>
<accession>A0A094JIZ7</accession>
<evidence type="ECO:0000313" key="1">
    <source>
        <dbReference type="EMBL" id="KFZ32531.1"/>
    </source>
</evidence>
<dbReference type="PANTHER" id="PTHR37813:SF1">
    <property type="entry name" value="FELS-2 PROPHAGE PROTEIN"/>
    <property type="match status" value="1"/>
</dbReference>
<proteinExistence type="predicted"/>
<comment type="caution">
    <text evidence="1">The sequence shown here is derived from an EMBL/GenBank/DDBJ whole genome shotgun (WGS) entry which is preliminary data.</text>
</comment>
<gene>
    <name evidence="1" type="ORF">JS44_03615</name>
</gene>
<organism evidence="1">
    <name type="scientific">Anoxybacillus flavithermus</name>
    <dbReference type="NCBI Taxonomy" id="33934"/>
    <lineage>
        <taxon>Bacteria</taxon>
        <taxon>Bacillati</taxon>
        <taxon>Bacillota</taxon>
        <taxon>Bacilli</taxon>
        <taxon>Bacillales</taxon>
        <taxon>Anoxybacillaceae</taxon>
        <taxon>Anoxybacillus</taxon>
    </lineage>
</organism>
<sequence>MNTMKNTIVEVWNAAQQFLANIDLREIGRNIIQGLINGISSMASALWEKVKSIADSVKNALRDALDINSPSRVMRDEIGKWIPLGLAEGIERNMNAVISATNRMAQATVPSVNRGGSGAAVPVTVNVPKVAGAKIEQHFHFHSTAPTPSEIARRNLQVSRQLAMEWGL</sequence>
<dbReference type="PANTHER" id="PTHR37813">
    <property type="entry name" value="FELS-2 PROPHAGE PROTEIN"/>
    <property type="match status" value="1"/>
</dbReference>
<dbReference type="EMBL" id="JPZO01000016">
    <property type="protein sequence ID" value="KFZ32531.1"/>
    <property type="molecule type" value="Genomic_DNA"/>
</dbReference>
<reference evidence="1" key="1">
    <citation type="submission" date="2014-08" db="EMBL/GenBank/DDBJ databases">
        <title>Fullgenome sequencing of Anoxybacillus sp.25 isolate from Garga hot-spring Russia.</title>
        <authorList>
            <person name="Rozanov A.S."/>
            <person name="Kotenko A.V."/>
            <person name="Malup T.K."/>
            <person name="Peltek S.E."/>
        </authorList>
    </citation>
    <scope>NUCLEOTIDE SEQUENCE [LARGE SCALE GENOMIC DNA]</scope>
    <source>
        <strain evidence="1">25</strain>
    </source>
</reference>
<name>A0A094JIZ7_9BACL</name>
<dbReference type="AlphaFoldDB" id="A0A094JIZ7"/>